<evidence type="ECO:0000313" key="2">
    <source>
        <dbReference type="Proteomes" id="UP001165064"/>
    </source>
</evidence>
<protein>
    <submittedName>
        <fullName evidence="1">Unnamed protein product</fullName>
    </submittedName>
</protein>
<comment type="caution">
    <text evidence="1">The sequence shown here is derived from an EMBL/GenBank/DDBJ whole genome shotgun (WGS) entry which is preliminary data.</text>
</comment>
<keyword evidence="2" id="KW-1185">Reference proteome</keyword>
<reference evidence="1" key="1">
    <citation type="submission" date="2023-04" db="EMBL/GenBank/DDBJ databases">
        <title>Ambrosiozyma monospora NBRC 10751.</title>
        <authorList>
            <person name="Ichikawa N."/>
            <person name="Sato H."/>
            <person name="Tonouchi N."/>
        </authorList>
    </citation>
    <scope>NUCLEOTIDE SEQUENCE</scope>
    <source>
        <strain evidence="1">NBRC 10751</strain>
    </source>
</reference>
<sequence length="171" mass="18528">MSPVSSNGTINKNKQTDVNGDSRPASEDYKHVNFNGKRVASDQLVPERFSEAQFENDKADNEETDTTTTSTPRKDHSTMDSVGVSVTTAATLNTFNVSRVPVVDLTDSMIDLYEEEEGEGEGEGEEADNNNGDQLDDDKENQIPVVQKSGKVSENYGHVLGSDGLGITMGH</sequence>
<evidence type="ECO:0000313" key="1">
    <source>
        <dbReference type="EMBL" id="GMF06400.1"/>
    </source>
</evidence>
<proteinExistence type="predicted"/>
<organism evidence="1 2">
    <name type="scientific">Ambrosiozyma monospora</name>
    <name type="common">Yeast</name>
    <name type="synonym">Endomycopsis monosporus</name>
    <dbReference type="NCBI Taxonomy" id="43982"/>
    <lineage>
        <taxon>Eukaryota</taxon>
        <taxon>Fungi</taxon>
        <taxon>Dikarya</taxon>
        <taxon>Ascomycota</taxon>
        <taxon>Saccharomycotina</taxon>
        <taxon>Pichiomycetes</taxon>
        <taxon>Pichiales</taxon>
        <taxon>Pichiaceae</taxon>
        <taxon>Ambrosiozyma</taxon>
    </lineage>
</organism>
<name>A0ACB5UAD1_AMBMO</name>
<accession>A0ACB5UAD1</accession>
<dbReference type="Proteomes" id="UP001165064">
    <property type="component" value="Unassembled WGS sequence"/>
</dbReference>
<gene>
    <name evidence="1" type="ORF">Amon02_001267900</name>
</gene>
<dbReference type="EMBL" id="BSXS01015135">
    <property type="protein sequence ID" value="GMF06400.1"/>
    <property type="molecule type" value="Genomic_DNA"/>
</dbReference>